<name>I1XLG4_METNJ</name>
<dbReference type="InterPro" id="IPR009367">
    <property type="entry name" value="Elm1-like"/>
</dbReference>
<dbReference type="OrthoDB" id="1865at2"/>
<reference evidence="1 2" key="2">
    <citation type="journal article" date="2013" name="Int. J. Syst. Evol. Microbiol.">
        <title>Methylophaga nitratireducenticrescens sp. nov. and Methylophaga frappieri sp. nov., isolated from the biofilm of the methanol-fed denitrification system treating the seawater at the Montreal Biodome.</title>
        <authorList>
            <person name="Villeneuve C."/>
            <person name="Martineau C."/>
            <person name="Mauffrey F."/>
            <person name="Villemur R."/>
        </authorList>
    </citation>
    <scope>NUCLEOTIDE SEQUENCE [LARGE SCALE GENOMIC DNA]</scope>
    <source>
        <strain evidence="1 2">JAM1</strain>
    </source>
</reference>
<organism evidence="1 2">
    <name type="scientific">Methylophaga nitratireducenticrescens</name>
    <dbReference type="NCBI Taxonomy" id="754476"/>
    <lineage>
        <taxon>Bacteria</taxon>
        <taxon>Pseudomonadati</taxon>
        <taxon>Pseudomonadota</taxon>
        <taxon>Gammaproteobacteria</taxon>
        <taxon>Thiotrichales</taxon>
        <taxon>Piscirickettsiaceae</taxon>
        <taxon>Methylophaga</taxon>
    </lineage>
</organism>
<dbReference type="Pfam" id="PF06258">
    <property type="entry name" value="Mito_fiss_Elm1"/>
    <property type="match status" value="1"/>
</dbReference>
<sequence length="319" mass="34966">MNASVSGETIIWRLTDGKPGHQSQSLGLAQALQRVRPCQLIDIPVSGKLAPFSQWLSGVWPAGAGLPLPDLIIGAGHRTHFSMLAAKRAYGGKTVLMMQPSLAVGLFDLCLIPEHDQYHGGGNYLQTRGVLNPLHAIGSHHANQSLIMLGGPSKHCGWDNTELMQHIRKLLSDNPDIHYTLTTSRRTPAETLQSVQLLEATNLEVVPFEQTAAGWVAEQLAKVSSAWISEDSVSMVYEALTARVAVGTLPVPVKRQNRVSNGLHKLLTEKLIVRFDHDRNYQQNLHPVNGFIEADRCAEWIEANWLSQLVPGRAAIANI</sequence>
<dbReference type="PATRIC" id="fig|754476.3.peg.2395"/>
<evidence type="ECO:0000313" key="1">
    <source>
        <dbReference type="EMBL" id="AFI85233.1"/>
    </source>
</evidence>
<dbReference type="STRING" id="754476.Q7A_2433"/>
<dbReference type="HOGENOM" id="CLU_938851_0_0_6"/>
<dbReference type="eggNOG" id="COG3660">
    <property type="taxonomic scope" value="Bacteria"/>
</dbReference>
<dbReference type="KEGG" id="mej:Q7A_2433"/>
<evidence type="ECO:0008006" key="3">
    <source>
        <dbReference type="Google" id="ProtNLM"/>
    </source>
</evidence>
<evidence type="ECO:0000313" key="2">
    <source>
        <dbReference type="Proteomes" id="UP000009144"/>
    </source>
</evidence>
<gene>
    <name evidence="1" type="ordered locus">Q7A_2433</name>
</gene>
<accession>I1XLG4</accession>
<dbReference type="EMBL" id="CP003390">
    <property type="protein sequence ID" value="AFI85233.1"/>
    <property type="molecule type" value="Genomic_DNA"/>
</dbReference>
<dbReference type="Proteomes" id="UP000009144">
    <property type="component" value="Chromosome"/>
</dbReference>
<keyword evidence="2" id="KW-1185">Reference proteome</keyword>
<reference evidence="1 2" key="1">
    <citation type="journal article" date="2012" name="J. Bacteriol.">
        <title>Complete genome sequences of Methylophaga sp. strain JAM1 and Methylophaga sp. strain JAM7.</title>
        <authorList>
            <person name="Villeneuve C."/>
            <person name="Martineau C."/>
            <person name="Mauffrey F."/>
            <person name="Villemur R."/>
        </authorList>
    </citation>
    <scope>NUCLEOTIDE SEQUENCE [LARGE SCALE GENOMIC DNA]</scope>
    <source>
        <strain evidence="1 2">JAM1</strain>
    </source>
</reference>
<protein>
    <recommendedName>
        <fullName evidence="3">Nucleoside-diphosphate sugar epimerase</fullName>
    </recommendedName>
</protein>
<dbReference type="AlphaFoldDB" id="I1XLG4"/>
<proteinExistence type="predicted"/>
<dbReference type="RefSeq" id="WP_014707598.1">
    <property type="nucleotide sequence ID" value="NC_017857.3"/>
</dbReference>